<evidence type="ECO:0000313" key="3">
    <source>
        <dbReference type="RefSeq" id="XP_031372493.1"/>
    </source>
</evidence>
<dbReference type="Proteomes" id="UP000515151">
    <property type="component" value="Chromosome 8"/>
</dbReference>
<feature type="compositionally biased region" description="Basic and acidic residues" evidence="1">
    <location>
        <begin position="145"/>
        <end position="157"/>
    </location>
</feature>
<name>A0A6P8BSN0_PUNGR</name>
<organism evidence="2 3">
    <name type="scientific">Punica granatum</name>
    <name type="common">Pomegranate</name>
    <dbReference type="NCBI Taxonomy" id="22663"/>
    <lineage>
        <taxon>Eukaryota</taxon>
        <taxon>Viridiplantae</taxon>
        <taxon>Streptophyta</taxon>
        <taxon>Embryophyta</taxon>
        <taxon>Tracheophyta</taxon>
        <taxon>Spermatophyta</taxon>
        <taxon>Magnoliopsida</taxon>
        <taxon>eudicotyledons</taxon>
        <taxon>Gunneridae</taxon>
        <taxon>Pentapetalae</taxon>
        <taxon>rosids</taxon>
        <taxon>malvids</taxon>
        <taxon>Myrtales</taxon>
        <taxon>Lythraceae</taxon>
        <taxon>Punica</taxon>
    </lineage>
</organism>
<feature type="region of interest" description="Disordered" evidence="1">
    <location>
        <begin position="125"/>
        <end position="359"/>
    </location>
</feature>
<feature type="compositionally biased region" description="Basic and acidic residues" evidence="1">
    <location>
        <begin position="329"/>
        <end position="359"/>
    </location>
</feature>
<reference evidence="2" key="1">
    <citation type="journal article" date="2020" name="Plant Biotechnol. J.">
        <title>The pomegranate (Punica granatum L.) draft genome dissects genetic divergence between soft- and hard-seeded cultivars.</title>
        <authorList>
            <person name="Luo X."/>
            <person name="Li H."/>
            <person name="Wu Z."/>
            <person name="Yao W."/>
            <person name="Zhao P."/>
            <person name="Cao D."/>
            <person name="Yu H."/>
            <person name="Li K."/>
            <person name="Poudel K."/>
            <person name="Zhao D."/>
            <person name="Zhang F."/>
            <person name="Xia X."/>
            <person name="Chen L."/>
            <person name="Wang Q."/>
            <person name="Jing D."/>
            <person name="Cao S."/>
        </authorList>
    </citation>
    <scope>NUCLEOTIDE SEQUENCE [LARGE SCALE GENOMIC DNA]</scope>
    <source>
        <strain evidence="2">cv. Tunisia</strain>
    </source>
</reference>
<dbReference type="GeneID" id="116187721"/>
<dbReference type="OrthoDB" id="298344at2759"/>
<protein>
    <submittedName>
        <fullName evidence="3">Uncharacterized protein LOC116187721 isoform X1</fullName>
    </submittedName>
</protein>
<sequence>MGDPALRRRLKRKRADGEPRRVSSGRDSAHREAARYYSPSLKEDDEDYLLHLKHIEAVEVDVDVRSPDRPREGKRSNADVDPHYTSFLKQLRIDAKSYTLVVEGDAGERRVFKYEYGPQEGLHVHSEGFDLPSEGLMPGSQGVSVKEECVADDENRRSALRSESSKKLRIPENAPGRKGNGKARPLKKDSRTEAAVKGLSVPSEGLTPGSQGVSAKKGRGLTLGSLGVSAKKGTVVSDGKSRSVLRGESSKKLRTQENASGRKGNDKTRPVEKASRTKEAVNVSKHPACKRRKIMSTDQDVEVQGGSCASEGRKECKRGPGRPRAVNCFERRQEESDYLEKQQEESNYVEKRREEKRQEESDEWDDDYYVFIDYLRADGGLVLFNMDNRKVRYEEDEVEESSSSSDLQILKEDILKNEVNNPFVTTRLPNIIDLDTDDLGESEHSEFREKLLERLRMRYDSKEYEELLQQVKYRRRKEIVRQLRGGREKTCITNKACESYLDQYPDLSKKISAAQGDRRRTLNLLRGFFFYLGNLPMEGVFRPWDDRYCSNILPPLPPQVKQKPCLKIEPASNIFSPPTPPLVEQGPRLKVEPS</sequence>
<feature type="region of interest" description="Disordered" evidence="1">
    <location>
        <begin position="571"/>
        <end position="594"/>
    </location>
</feature>
<feature type="compositionally biased region" description="Basic and acidic residues" evidence="1">
    <location>
        <begin position="263"/>
        <end position="279"/>
    </location>
</feature>
<keyword evidence="2" id="KW-1185">Reference proteome</keyword>
<reference evidence="3" key="2">
    <citation type="submission" date="2025-08" db="UniProtKB">
        <authorList>
            <consortium name="RefSeq"/>
        </authorList>
    </citation>
    <scope>IDENTIFICATION</scope>
    <source>
        <tissue evidence="3">Leaf</tissue>
    </source>
</reference>
<evidence type="ECO:0000313" key="2">
    <source>
        <dbReference type="Proteomes" id="UP000515151"/>
    </source>
</evidence>
<feature type="region of interest" description="Disordered" evidence="1">
    <location>
        <begin position="60"/>
        <end position="81"/>
    </location>
</feature>
<proteinExistence type="predicted"/>
<feature type="region of interest" description="Disordered" evidence="1">
    <location>
        <begin position="1"/>
        <end position="38"/>
    </location>
</feature>
<dbReference type="AlphaFoldDB" id="A0A6P8BSN0"/>
<gene>
    <name evidence="3" type="primary">LOC116187721</name>
</gene>
<evidence type="ECO:0000256" key="1">
    <source>
        <dbReference type="SAM" id="MobiDB-lite"/>
    </source>
</evidence>
<dbReference type="RefSeq" id="XP_031372493.1">
    <property type="nucleotide sequence ID" value="XM_031516633.1"/>
</dbReference>
<accession>A0A6P8BSN0</accession>
<dbReference type="PANTHER" id="PTHR34194:SF2">
    <property type="entry name" value="F14J8.16 PROTEIN"/>
    <property type="match status" value="1"/>
</dbReference>
<dbReference type="PANTHER" id="PTHR34194">
    <property type="entry name" value="F14J8.16 PROTEIN"/>
    <property type="match status" value="1"/>
</dbReference>